<dbReference type="InterPro" id="IPR001164">
    <property type="entry name" value="ArfGAP_dom"/>
</dbReference>
<dbReference type="VEuPathDB" id="VectorBase:LDEU006717"/>
<keyword evidence="4" id="KW-1185">Reference proteome</keyword>
<name>A0A443SCQ3_9ACAR</name>
<comment type="caution">
    <text evidence="3">The sequence shown here is derived from an EMBL/GenBank/DDBJ whole genome shotgun (WGS) entry which is preliminary data.</text>
</comment>
<dbReference type="EMBL" id="NCKV01003833">
    <property type="protein sequence ID" value="RWS25323.1"/>
    <property type="molecule type" value="Genomic_DNA"/>
</dbReference>
<dbReference type="GO" id="GO:0005886">
    <property type="term" value="C:plasma membrane"/>
    <property type="evidence" value="ECO:0007669"/>
    <property type="project" value="TreeGrafter"/>
</dbReference>
<dbReference type="Gene3D" id="2.30.29.30">
    <property type="entry name" value="Pleckstrin-homology domain (PH domain)/Phosphotyrosine-binding domain (PTB)"/>
    <property type="match status" value="1"/>
</dbReference>
<reference evidence="3 4" key="1">
    <citation type="journal article" date="2018" name="Gigascience">
        <title>Genomes of trombidid mites reveal novel predicted allergens and laterally-transferred genes associated with secondary metabolism.</title>
        <authorList>
            <person name="Dong X."/>
            <person name="Chaisiri K."/>
            <person name="Xia D."/>
            <person name="Armstrong S.D."/>
            <person name="Fang Y."/>
            <person name="Donnelly M.J."/>
            <person name="Kadowaki T."/>
            <person name="McGarry J.W."/>
            <person name="Darby A.C."/>
            <person name="Makepeace B.L."/>
        </authorList>
    </citation>
    <scope>NUCLEOTIDE SEQUENCE [LARGE SCALE GENOMIC DNA]</scope>
    <source>
        <strain evidence="3">UoL-UT</strain>
    </source>
</reference>
<dbReference type="InterPro" id="IPR011993">
    <property type="entry name" value="PH-like_dom_sf"/>
</dbReference>
<feature type="domain" description="Arf-GAP" evidence="2">
    <location>
        <begin position="6"/>
        <end position="141"/>
    </location>
</feature>
<dbReference type="PANTHER" id="PTHR46021">
    <property type="entry name" value="ARF-GAP WITH DUAL PH DOMAIN-CONTAINING PROTEIN 1-LIKE PROTEIN"/>
    <property type="match status" value="1"/>
</dbReference>
<dbReference type="GO" id="GO:0005737">
    <property type="term" value="C:cytoplasm"/>
    <property type="evidence" value="ECO:0007669"/>
    <property type="project" value="TreeGrafter"/>
</dbReference>
<dbReference type="AlphaFoldDB" id="A0A443SCQ3"/>
<dbReference type="PROSITE" id="PS50115">
    <property type="entry name" value="ARFGAP"/>
    <property type="match status" value="1"/>
</dbReference>
<dbReference type="SUPFAM" id="SSF57863">
    <property type="entry name" value="ArfGap/RecO-like zinc finger"/>
    <property type="match status" value="1"/>
</dbReference>
<proteinExistence type="predicted"/>
<dbReference type="CDD" id="cd08832">
    <property type="entry name" value="ArfGap_ADAP"/>
    <property type="match status" value="1"/>
</dbReference>
<evidence type="ECO:0000313" key="3">
    <source>
        <dbReference type="EMBL" id="RWS25323.1"/>
    </source>
</evidence>
<dbReference type="OrthoDB" id="10266696at2759"/>
<keyword evidence="1" id="KW-0863">Zinc-finger</keyword>
<evidence type="ECO:0000256" key="1">
    <source>
        <dbReference type="PROSITE-ProRule" id="PRU00288"/>
    </source>
</evidence>
<accession>A0A443SCQ3</accession>
<dbReference type="GO" id="GO:0005547">
    <property type="term" value="F:phosphatidylinositol-3,4,5-trisphosphate binding"/>
    <property type="evidence" value="ECO:0007669"/>
    <property type="project" value="TreeGrafter"/>
</dbReference>
<dbReference type="PANTHER" id="PTHR46021:SF2">
    <property type="entry name" value="ARF-GAP WITH DUAL PH DOMAIN-CONTAINING PROTEIN 1"/>
    <property type="match status" value="1"/>
</dbReference>
<dbReference type="PRINTS" id="PR00405">
    <property type="entry name" value="REVINTRACTNG"/>
</dbReference>
<dbReference type="GO" id="GO:0005096">
    <property type="term" value="F:GTPase activator activity"/>
    <property type="evidence" value="ECO:0007669"/>
    <property type="project" value="InterPro"/>
</dbReference>
<dbReference type="STRING" id="299467.A0A443SCQ3"/>
<sequence>MSETNRRRLYELLKIPENNVCADCDDKGQLIEFICIDFIVADPLWASTTFGVFLCTTCASIHRQLTVSISRVKSLKLDNWDQCHVVTMEENGNKAAKALYEKCVPPYYRRPKHDDVQVLKEQWIRAKYERKEFMESVKTCYSEPIIEITLMKRGKKDGKFYPRLFILSKNEGNLKYFINENKKGPKAVINIEHLNATFCPVKVQNPNGLQLTYQKDGFTRSIFVYTEKGKRN</sequence>
<dbReference type="Proteomes" id="UP000288716">
    <property type="component" value="Unassembled WGS sequence"/>
</dbReference>
<gene>
    <name evidence="3" type="ORF">B4U80_05887</name>
</gene>
<dbReference type="Gene3D" id="1.10.220.150">
    <property type="entry name" value="Arf GTPase activating protein"/>
    <property type="match status" value="1"/>
</dbReference>
<dbReference type="InterPro" id="IPR038508">
    <property type="entry name" value="ArfGAP_dom_sf"/>
</dbReference>
<keyword evidence="1" id="KW-0479">Metal-binding</keyword>
<evidence type="ECO:0000313" key="4">
    <source>
        <dbReference type="Proteomes" id="UP000288716"/>
    </source>
</evidence>
<dbReference type="SUPFAM" id="SSF50729">
    <property type="entry name" value="PH domain-like"/>
    <property type="match status" value="1"/>
</dbReference>
<dbReference type="InterPro" id="IPR052589">
    <property type="entry name" value="Arf-GAP_dual-PH_domain"/>
</dbReference>
<keyword evidence="1" id="KW-0862">Zinc</keyword>
<dbReference type="GO" id="GO:0008270">
    <property type="term" value="F:zinc ion binding"/>
    <property type="evidence" value="ECO:0007669"/>
    <property type="project" value="UniProtKB-KW"/>
</dbReference>
<organism evidence="3 4">
    <name type="scientific">Leptotrombidium deliense</name>
    <dbReference type="NCBI Taxonomy" id="299467"/>
    <lineage>
        <taxon>Eukaryota</taxon>
        <taxon>Metazoa</taxon>
        <taxon>Ecdysozoa</taxon>
        <taxon>Arthropoda</taxon>
        <taxon>Chelicerata</taxon>
        <taxon>Arachnida</taxon>
        <taxon>Acari</taxon>
        <taxon>Acariformes</taxon>
        <taxon>Trombidiformes</taxon>
        <taxon>Prostigmata</taxon>
        <taxon>Anystina</taxon>
        <taxon>Parasitengona</taxon>
        <taxon>Trombiculoidea</taxon>
        <taxon>Trombiculidae</taxon>
        <taxon>Leptotrombidium</taxon>
    </lineage>
</organism>
<evidence type="ECO:0000259" key="2">
    <source>
        <dbReference type="PROSITE" id="PS50115"/>
    </source>
</evidence>
<protein>
    <submittedName>
        <fullName evidence="3">Arf-GAP with dual PH domain-containing 2-like protein</fullName>
    </submittedName>
</protein>
<dbReference type="SMART" id="SM00105">
    <property type="entry name" value="ArfGap"/>
    <property type="match status" value="1"/>
</dbReference>
<dbReference type="InterPro" id="IPR037278">
    <property type="entry name" value="ARFGAP/RecO"/>
</dbReference>
<dbReference type="Pfam" id="PF01412">
    <property type="entry name" value="ArfGap"/>
    <property type="match status" value="1"/>
</dbReference>